<gene>
    <name evidence="1" type="ORF">K443DRAFT_9758</name>
</gene>
<organism evidence="1 2">
    <name type="scientific">Laccaria amethystina LaAM-08-1</name>
    <dbReference type="NCBI Taxonomy" id="1095629"/>
    <lineage>
        <taxon>Eukaryota</taxon>
        <taxon>Fungi</taxon>
        <taxon>Dikarya</taxon>
        <taxon>Basidiomycota</taxon>
        <taxon>Agaricomycotina</taxon>
        <taxon>Agaricomycetes</taxon>
        <taxon>Agaricomycetidae</taxon>
        <taxon>Agaricales</taxon>
        <taxon>Agaricineae</taxon>
        <taxon>Hydnangiaceae</taxon>
        <taxon>Laccaria</taxon>
    </lineage>
</organism>
<dbReference type="HOGENOM" id="CLU_087350_0_0_1"/>
<dbReference type="EMBL" id="KN838688">
    <property type="protein sequence ID" value="KIJ97619.1"/>
    <property type="molecule type" value="Genomic_DNA"/>
</dbReference>
<proteinExistence type="predicted"/>
<protein>
    <submittedName>
        <fullName evidence="1">Uncharacterized protein</fullName>
    </submittedName>
</protein>
<reference evidence="2" key="2">
    <citation type="submission" date="2015-01" db="EMBL/GenBank/DDBJ databases">
        <title>Evolutionary Origins and Diversification of the Mycorrhizal Mutualists.</title>
        <authorList>
            <consortium name="DOE Joint Genome Institute"/>
            <consortium name="Mycorrhizal Genomics Consortium"/>
            <person name="Kohler A."/>
            <person name="Kuo A."/>
            <person name="Nagy L.G."/>
            <person name="Floudas D."/>
            <person name="Copeland A."/>
            <person name="Barry K.W."/>
            <person name="Cichocki N."/>
            <person name="Veneault-Fourrey C."/>
            <person name="LaButti K."/>
            <person name="Lindquist E.A."/>
            <person name="Lipzen A."/>
            <person name="Lundell T."/>
            <person name="Morin E."/>
            <person name="Murat C."/>
            <person name="Riley R."/>
            <person name="Ohm R."/>
            <person name="Sun H."/>
            <person name="Tunlid A."/>
            <person name="Henrissat B."/>
            <person name="Grigoriev I.V."/>
            <person name="Hibbett D.S."/>
            <person name="Martin F."/>
        </authorList>
    </citation>
    <scope>NUCLEOTIDE SEQUENCE [LARGE SCALE GENOMIC DNA]</scope>
    <source>
        <strain evidence="2">LaAM-08-1</strain>
    </source>
</reference>
<name>A0A0C9WLX3_9AGAR</name>
<reference evidence="1 2" key="1">
    <citation type="submission" date="2014-04" db="EMBL/GenBank/DDBJ databases">
        <authorList>
            <consortium name="DOE Joint Genome Institute"/>
            <person name="Kuo A."/>
            <person name="Kohler A."/>
            <person name="Nagy L.G."/>
            <person name="Floudas D."/>
            <person name="Copeland A."/>
            <person name="Barry K.W."/>
            <person name="Cichocki N."/>
            <person name="Veneault-Fourrey C."/>
            <person name="LaButti K."/>
            <person name="Lindquist E.A."/>
            <person name="Lipzen A."/>
            <person name="Lundell T."/>
            <person name="Morin E."/>
            <person name="Murat C."/>
            <person name="Sun H."/>
            <person name="Tunlid A."/>
            <person name="Henrissat B."/>
            <person name="Grigoriev I.V."/>
            <person name="Hibbett D.S."/>
            <person name="Martin F."/>
            <person name="Nordberg H.P."/>
            <person name="Cantor M.N."/>
            <person name="Hua S.X."/>
        </authorList>
    </citation>
    <scope>NUCLEOTIDE SEQUENCE [LARGE SCALE GENOMIC DNA]</scope>
    <source>
        <strain evidence="1 2">LaAM-08-1</strain>
    </source>
</reference>
<keyword evidence="2" id="KW-1185">Reference proteome</keyword>
<evidence type="ECO:0000313" key="1">
    <source>
        <dbReference type="EMBL" id="KIJ97619.1"/>
    </source>
</evidence>
<dbReference type="OrthoDB" id="2527272at2759"/>
<evidence type="ECO:0000313" key="2">
    <source>
        <dbReference type="Proteomes" id="UP000054477"/>
    </source>
</evidence>
<accession>A0A0C9WLX3</accession>
<dbReference type="Proteomes" id="UP000054477">
    <property type="component" value="Unassembled WGS sequence"/>
</dbReference>
<sequence length="180" mass="19707">MAAINAMYNFHASASAFSEYWNNTYGTKEISISRAHVWQAFVQQSVRTIAEESGIDAEFEDGLNIKEVTTQAFSLLGEDGIIRASEGHACDECTQKHKDTSDVVFNNPAAVVGVDATDDDIPAIATAPDEMEVEAPQIISDDEMDTDDIPNIKMVVLDGIVMGPQVNHLYILFVEFVCSQ</sequence>
<dbReference type="AlphaFoldDB" id="A0A0C9WLX3"/>